<gene>
    <name evidence="2" type="ORF">AVDCRST_MAG33-2548</name>
</gene>
<accession>A0A6J4V7U1</accession>
<reference evidence="2" key="1">
    <citation type="submission" date="2020-02" db="EMBL/GenBank/DDBJ databases">
        <authorList>
            <person name="Meier V. D."/>
        </authorList>
    </citation>
    <scope>NUCLEOTIDE SEQUENCE</scope>
    <source>
        <strain evidence="2">AVDCRST_MAG33</strain>
    </source>
</reference>
<feature type="region of interest" description="Disordered" evidence="1">
    <location>
        <begin position="104"/>
        <end position="275"/>
    </location>
</feature>
<evidence type="ECO:0000313" key="2">
    <source>
        <dbReference type="EMBL" id="CAA9571114.1"/>
    </source>
</evidence>
<feature type="compositionally biased region" description="Basic and acidic residues" evidence="1">
    <location>
        <begin position="33"/>
        <end position="45"/>
    </location>
</feature>
<feature type="compositionally biased region" description="Basic and acidic residues" evidence="1">
    <location>
        <begin position="130"/>
        <end position="165"/>
    </location>
</feature>
<proteinExistence type="predicted"/>
<feature type="region of interest" description="Disordered" evidence="1">
    <location>
        <begin position="1"/>
        <end position="82"/>
    </location>
</feature>
<feature type="compositionally biased region" description="Basic and acidic residues" evidence="1">
    <location>
        <begin position="195"/>
        <end position="222"/>
    </location>
</feature>
<feature type="compositionally biased region" description="Low complexity" evidence="1">
    <location>
        <begin position="46"/>
        <end position="60"/>
    </location>
</feature>
<protein>
    <submittedName>
        <fullName evidence="2">ABC transporter, permease protein 2 (Cluster 1, maltose/g3p/polyamine/iron)</fullName>
    </submittedName>
</protein>
<feature type="compositionally biased region" description="Basic residues" evidence="1">
    <location>
        <begin position="19"/>
        <end position="32"/>
    </location>
</feature>
<feature type="non-terminal residue" evidence="2">
    <location>
        <position position="297"/>
    </location>
</feature>
<feature type="compositionally biased region" description="Basic and acidic residues" evidence="1">
    <location>
        <begin position="255"/>
        <end position="275"/>
    </location>
</feature>
<dbReference type="EMBL" id="CADCWK010000295">
    <property type="protein sequence ID" value="CAA9571114.1"/>
    <property type="molecule type" value="Genomic_DNA"/>
</dbReference>
<sequence>GGGNYPRTQHLFPVQPGPARHRPRPRPQGRRLCRPDPRHDRDHRPVLLLGLAVADAAGGDRPPDPARRPAAERDPVRRVPRGADLVGPAALVLQQHLGRIHLGGRSLPVRHGGRLRLRPDGVPRQEPGVPDDHQHADDPRHGHDHPQVHHPQRDGPAEHLRRPDDPVPGQRLRRLPDAAVLRELPGRPGGRRPAGRREPLPDLLPDRPAERRRGADRADHRVVPGVVEQLPRAADLHQQPGPTDAAHRPGLLPAGERHQLPGPDGGRRRLDHPDRDRLLRLPALLPPELDQFRHQGV</sequence>
<feature type="non-terminal residue" evidence="2">
    <location>
        <position position="1"/>
    </location>
</feature>
<organism evidence="2">
    <name type="scientific">uncultured Thermomicrobiales bacterium</name>
    <dbReference type="NCBI Taxonomy" id="1645740"/>
    <lineage>
        <taxon>Bacteria</taxon>
        <taxon>Pseudomonadati</taxon>
        <taxon>Thermomicrobiota</taxon>
        <taxon>Thermomicrobia</taxon>
        <taxon>Thermomicrobiales</taxon>
        <taxon>environmental samples</taxon>
    </lineage>
</organism>
<feature type="compositionally biased region" description="Basic and acidic residues" evidence="1">
    <location>
        <begin position="61"/>
        <end position="77"/>
    </location>
</feature>
<evidence type="ECO:0000256" key="1">
    <source>
        <dbReference type="SAM" id="MobiDB-lite"/>
    </source>
</evidence>
<name>A0A6J4V7U1_9BACT</name>
<dbReference type="AlphaFoldDB" id="A0A6J4V7U1"/>